<dbReference type="Proteomes" id="UP000218323">
    <property type="component" value="Unassembled WGS sequence"/>
</dbReference>
<dbReference type="RefSeq" id="WP_096641073.1">
    <property type="nucleotide sequence ID" value="NZ_JBHIWA010000014.1"/>
</dbReference>
<feature type="chain" id="PRO_5012133101" evidence="1">
    <location>
        <begin position="25"/>
        <end position="289"/>
    </location>
</feature>
<dbReference type="Pfam" id="PF20388">
    <property type="entry name" value="DUF6683"/>
    <property type="match status" value="1"/>
</dbReference>
<dbReference type="InterPro" id="IPR046505">
    <property type="entry name" value="DUF6683"/>
</dbReference>
<gene>
    <name evidence="2" type="ORF">COA07_12090</name>
</gene>
<organism evidence="2 3">
    <name type="scientific">Sphingomonas adhaesiva</name>
    <dbReference type="NCBI Taxonomy" id="28212"/>
    <lineage>
        <taxon>Bacteria</taxon>
        <taxon>Pseudomonadati</taxon>
        <taxon>Pseudomonadota</taxon>
        <taxon>Alphaproteobacteria</taxon>
        <taxon>Sphingomonadales</taxon>
        <taxon>Sphingomonadaceae</taxon>
        <taxon>Sphingomonas</taxon>
    </lineage>
</organism>
<dbReference type="AlphaFoldDB" id="A0A2A4I4W6"/>
<protein>
    <submittedName>
        <fullName evidence="2">Uncharacterized protein</fullName>
    </submittedName>
</protein>
<accession>A0A2A4I4W6</accession>
<reference evidence="2 3" key="1">
    <citation type="submission" date="2017-09" db="EMBL/GenBank/DDBJ databases">
        <title>Sphingomonas adhaesiva DSM 7418, whole genome shotgun sequence.</title>
        <authorList>
            <person name="Feng G."/>
            <person name="Zhu H."/>
        </authorList>
    </citation>
    <scope>NUCLEOTIDE SEQUENCE [LARGE SCALE GENOMIC DNA]</scope>
    <source>
        <strain evidence="2 3">DSM 7418</strain>
    </source>
</reference>
<evidence type="ECO:0000313" key="3">
    <source>
        <dbReference type="Proteomes" id="UP000218323"/>
    </source>
</evidence>
<dbReference type="EMBL" id="NWVC01000005">
    <property type="protein sequence ID" value="PCG14037.1"/>
    <property type="molecule type" value="Genomic_DNA"/>
</dbReference>
<evidence type="ECO:0000313" key="2">
    <source>
        <dbReference type="EMBL" id="PCG14037.1"/>
    </source>
</evidence>
<comment type="caution">
    <text evidence="2">The sequence shown here is derived from an EMBL/GenBank/DDBJ whole genome shotgun (WGS) entry which is preliminary data.</text>
</comment>
<name>A0A2A4I4W6_9SPHN</name>
<proteinExistence type="predicted"/>
<keyword evidence="1" id="KW-0732">Signal</keyword>
<keyword evidence="3" id="KW-1185">Reference proteome</keyword>
<evidence type="ECO:0000256" key="1">
    <source>
        <dbReference type="SAM" id="SignalP"/>
    </source>
</evidence>
<feature type="signal peptide" evidence="1">
    <location>
        <begin position="1"/>
        <end position="24"/>
    </location>
</feature>
<sequence>MNRTLLLSLLTIAGTGAVPAAARAQDGAAVDMTGMGIYAMEDSVMEAAGRSVARRAPGAAAPARAVSPAAFAYRPSQEVRRRNVAGFVKKLTAANPQGAGEIRRLVEDPTLFAKIDRALRGVGGRTDNAADAFASYWIAAWYAAHGRDDTPDAATFAAVRRQAADALGAVPQLAGAGDAVKQQVAEANLVQAVLIAATMEGVGRDPAARGRIAAAVRKGARASGLDLDAIALTRNGFVPTRRTGAVDPARDGAGAGAGAGAGGGGTLLGAGALAAVAGGALYYRNRARG</sequence>